<evidence type="ECO:0000256" key="1">
    <source>
        <dbReference type="SAM" id="Coils"/>
    </source>
</evidence>
<organism evidence="3 4">
    <name type="scientific">Danaus plexippus plexippus</name>
    <dbReference type="NCBI Taxonomy" id="278856"/>
    <lineage>
        <taxon>Eukaryota</taxon>
        <taxon>Metazoa</taxon>
        <taxon>Ecdysozoa</taxon>
        <taxon>Arthropoda</taxon>
        <taxon>Hexapoda</taxon>
        <taxon>Insecta</taxon>
        <taxon>Pterygota</taxon>
        <taxon>Neoptera</taxon>
        <taxon>Endopterygota</taxon>
        <taxon>Lepidoptera</taxon>
        <taxon>Glossata</taxon>
        <taxon>Ditrysia</taxon>
        <taxon>Papilionoidea</taxon>
        <taxon>Nymphalidae</taxon>
        <taxon>Danainae</taxon>
        <taxon>Danaini</taxon>
        <taxon>Danaina</taxon>
        <taxon>Danaus</taxon>
        <taxon>Danaus</taxon>
    </lineage>
</organism>
<gene>
    <name evidence="3" type="ORF">KGM_214174</name>
</gene>
<dbReference type="Pfam" id="PF03670">
    <property type="entry name" value="UPF0184"/>
    <property type="match status" value="1"/>
</dbReference>
<dbReference type="STRING" id="278856.A0A212ETY2"/>
<reference evidence="3 4" key="1">
    <citation type="journal article" date="2011" name="Cell">
        <title>The monarch butterfly genome yields insights into long-distance migration.</title>
        <authorList>
            <person name="Zhan S."/>
            <person name="Merlin C."/>
            <person name="Boore J.L."/>
            <person name="Reppert S.M."/>
        </authorList>
    </citation>
    <scope>NUCLEOTIDE SEQUENCE [LARGE SCALE GENOMIC DNA]</scope>
    <source>
        <strain evidence="3">F-2</strain>
    </source>
</reference>
<dbReference type="EMBL" id="AGBW02012530">
    <property type="protein sequence ID" value="OWR44911.1"/>
    <property type="molecule type" value="Genomic_DNA"/>
</dbReference>
<dbReference type="AlphaFoldDB" id="A0A212ETY2"/>
<sequence>MAGTDDNKPSENGHVESNMEEGIDEDNDENVCEEYDVLDSKLDELNQALDLLEQKNDDIHKRLKDLLQSNRDIRKELKHEVVVTEQDK</sequence>
<dbReference type="KEGG" id="dpl:KGM_214174"/>
<name>A0A212ETY2_DANPL</name>
<feature type="compositionally biased region" description="Basic and acidic residues" evidence="2">
    <location>
        <begin position="1"/>
        <end position="14"/>
    </location>
</feature>
<dbReference type="OrthoDB" id="10050612at2759"/>
<evidence type="ECO:0000313" key="4">
    <source>
        <dbReference type="Proteomes" id="UP000007151"/>
    </source>
</evidence>
<proteinExistence type="predicted"/>
<dbReference type="eggNOG" id="ENOG502TM3M">
    <property type="taxonomic scope" value="Eukaryota"/>
</dbReference>
<feature type="region of interest" description="Disordered" evidence="2">
    <location>
        <begin position="1"/>
        <end position="29"/>
    </location>
</feature>
<dbReference type="InterPro" id="IPR005374">
    <property type="entry name" value="BBLN_eukaryota"/>
</dbReference>
<accession>A0A212ETY2</accession>
<evidence type="ECO:0000256" key="2">
    <source>
        <dbReference type="SAM" id="MobiDB-lite"/>
    </source>
</evidence>
<dbReference type="PANTHER" id="PTHR34344:SF1">
    <property type="entry name" value="BUBLIN COILED-COIL PROTEIN"/>
    <property type="match status" value="1"/>
</dbReference>
<dbReference type="PANTHER" id="PTHR34344">
    <property type="entry name" value="UPF0184 PROTEIN C9ORF16"/>
    <property type="match status" value="1"/>
</dbReference>
<keyword evidence="1" id="KW-0175">Coiled coil</keyword>
<evidence type="ECO:0000313" key="3">
    <source>
        <dbReference type="EMBL" id="OWR44911.1"/>
    </source>
</evidence>
<feature type="compositionally biased region" description="Acidic residues" evidence="2">
    <location>
        <begin position="18"/>
        <end position="29"/>
    </location>
</feature>
<keyword evidence="4" id="KW-1185">Reference proteome</keyword>
<feature type="coiled-coil region" evidence="1">
    <location>
        <begin position="35"/>
        <end position="69"/>
    </location>
</feature>
<dbReference type="Proteomes" id="UP000007151">
    <property type="component" value="Unassembled WGS sequence"/>
</dbReference>
<protein>
    <submittedName>
        <fullName evidence="3">Uncharacterized protein</fullName>
    </submittedName>
</protein>
<comment type="caution">
    <text evidence="3">The sequence shown here is derived from an EMBL/GenBank/DDBJ whole genome shotgun (WGS) entry which is preliminary data.</text>
</comment>